<comment type="caution">
    <text evidence="1">The sequence shown here is derived from an EMBL/GenBank/DDBJ whole genome shotgun (WGS) entry which is preliminary data.</text>
</comment>
<accession>A0A7C3YS14</accession>
<sequence>MSKERKEINCLKGVGDYQPINFPTFFGLRTLRFGVADVRKIRRPQAFFPARRGRKVFSFSWFPFLGGGEGKRIIPPNGGKYA</sequence>
<organism evidence="1">
    <name type="scientific">candidate division WOR-3 bacterium</name>
    <dbReference type="NCBI Taxonomy" id="2052148"/>
    <lineage>
        <taxon>Bacteria</taxon>
        <taxon>Bacteria division WOR-3</taxon>
    </lineage>
</organism>
<dbReference type="AlphaFoldDB" id="A0A7C3YS14"/>
<gene>
    <name evidence="1" type="ORF">ENX07_00415</name>
</gene>
<proteinExistence type="predicted"/>
<name>A0A7C3YS14_UNCW3</name>
<reference evidence="1" key="1">
    <citation type="journal article" date="2020" name="mSystems">
        <title>Genome- and Community-Level Interaction Insights into Carbon Utilization and Element Cycling Functions of Hydrothermarchaeota in Hydrothermal Sediment.</title>
        <authorList>
            <person name="Zhou Z."/>
            <person name="Liu Y."/>
            <person name="Xu W."/>
            <person name="Pan J."/>
            <person name="Luo Z.H."/>
            <person name="Li M."/>
        </authorList>
    </citation>
    <scope>NUCLEOTIDE SEQUENCE [LARGE SCALE GENOMIC DNA]</scope>
    <source>
        <strain evidence="1">SpSt-906</strain>
    </source>
</reference>
<evidence type="ECO:0000313" key="1">
    <source>
        <dbReference type="EMBL" id="HGE98532.1"/>
    </source>
</evidence>
<protein>
    <submittedName>
        <fullName evidence="1">Uncharacterized protein</fullName>
    </submittedName>
</protein>
<dbReference type="EMBL" id="DTMQ01000005">
    <property type="protein sequence ID" value="HGE98532.1"/>
    <property type="molecule type" value="Genomic_DNA"/>
</dbReference>